<evidence type="ECO:0000256" key="1">
    <source>
        <dbReference type="ARBA" id="ARBA00008416"/>
    </source>
</evidence>
<organism evidence="5 6">
    <name type="scientific">Candidatus Parvarchaeum acidophilus ARMAN-5</name>
    <dbReference type="NCBI Taxonomy" id="662762"/>
    <lineage>
        <taxon>Archaea</taxon>
        <taxon>Candidatus Parvarchaeota</taxon>
        <taxon>Candidatus Parvarchaeum</taxon>
    </lineage>
</organism>
<evidence type="ECO:0000256" key="2">
    <source>
        <dbReference type="RuleBase" id="RU003457"/>
    </source>
</evidence>
<dbReference type="Pfam" id="PF05726">
    <property type="entry name" value="Pirin_C"/>
    <property type="match status" value="1"/>
</dbReference>
<evidence type="ECO:0000313" key="5">
    <source>
        <dbReference type="EMBL" id="EFD92822.1"/>
    </source>
</evidence>
<dbReference type="AlphaFoldDB" id="D6GVI4"/>
<reference evidence="5 6" key="1">
    <citation type="journal article" date="2010" name="Proc. Natl. Acad. Sci. U.S.A.">
        <title>Enigmatic, ultrasmall, uncultivated Archaea.</title>
        <authorList>
            <person name="Baker B.J."/>
            <person name="Comolli L.R."/>
            <person name="Dick G.J."/>
            <person name="Hauser L.J."/>
            <person name="Hyatt D."/>
            <person name="Dill B.D."/>
            <person name="Land M.L."/>
            <person name="Verberkmoes N.C."/>
            <person name="Hettich R.L."/>
            <person name="Banfield J.F."/>
        </authorList>
    </citation>
    <scope>NUCLEOTIDE SEQUENCE [LARGE SCALE GENOMIC DNA]</scope>
</reference>
<dbReference type="InterPro" id="IPR008778">
    <property type="entry name" value="Pirin_C_dom"/>
</dbReference>
<gene>
    <name evidence="5" type="ORF">BJBARM5_0497</name>
</gene>
<feature type="domain" description="Pirin C-terminal" evidence="4">
    <location>
        <begin position="192"/>
        <end position="294"/>
    </location>
</feature>
<dbReference type="Pfam" id="PF02678">
    <property type="entry name" value="Pirin"/>
    <property type="match status" value="1"/>
</dbReference>
<dbReference type="EMBL" id="GG745553">
    <property type="protein sequence ID" value="EFD92822.1"/>
    <property type="molecule type" value="Genomic_DNA"/>
</dbReference>
<dbReference type="SUPFAM" id="SSF51182">
    <property type="entry name" value="RmlC-like cupins"/>
    <property type="match status" value="1"/>
</dbReference>
<accession>D6GVI4</accession>
<dbReference type="PIRSF" id="PIRSF006232">
    <property type="entry name" value="Pirin"/>
    <property type="match status" value="1"/>
</dbReference>
<sequence>MSEKWVETEFKGDYTIDGAGVRLRRIFGGPQTYLLTDPFLLLDHFGSDKPEEYLSGFPWHPHRGIETVTYQLEGKTEHEDSEGNKGVIFPGDVQWMTAGSGIFHQEMPKPINLKNPNEMLLNTGMPNSAVGIQLWVNIPRKIKMSNPVYRYILSKRIPAVENGKGAYIKIISGRFLADSGAIKSTGETDVTYLDIRMKEESDFSVDITEGNTSFLYVISGSGETSGSKKIVRGTAYLFSHSGSSVHVKTSDSTIRFILVSGKPLRESIAWYGPIVMNTNEELQVAFSELDKGNFIKNKKPIFEDVD</sequence>
<protein>
    <submittedName>
        <fullName evidence="5">Pirin domain protein</fullName>
    </submittedName>
</protein>
<feature type="domain" description="Pirin N-terminal" evidence="3">
    <location>
        <begin position="21"/>
        <end position="136"/>
    </location>
</feature>
<evidence type="ECO:0000259" key="3">
    <source>
        <dbReference type="Pfam" id="PF02678"/>
    </source>
</evidence>
<name>D6GVI4_PARA5</name>
<dbReference type="CDD" id="cd02247">
    <property type="entry name" value="cupin_pirin_C"/>
    <property type="match status" value="1"/>
</dbReference>
<dbReference type="InterPro" id="IPR012093">
    <property type="entry name" value="Pirin"/>
</dbReference>
<dbReference type="InterPro" id="IPR014710">
    <property type="entry name" value="RmlC-like_jellyroll"/>
</dbReference>
<dbReference type="InterPro" id="IPR003829">
    <property type="entry name" value="Pirin_N_dom"/>
</dbReference>
<dbReference type="InterPro" id="IPR011051">
    <property type="entry name" value="RmlC_Cupin_sf"/>
</dbReference>
<dbReference type="PANTHER" id="PTHR13903">
    <property type="entry name" value="PIRIN-RELATED"/>
    <property type="match status" value="1"/>
</dbReference>
<evidence type="ECO:0000259" key="4">
    <source>
        <dbReference type="Pfam" id="PF05726"/>
    </source>
</evidence>
<dbReference type="PANTHER" id="PTHR13903:SF8">
    <property type="entry name" value="PIRIN"/>
    <property type="match status" value="1"/>
</dbReference>
<comment type="similarity">
    <text evidence="1 2">Belongs to the pirin family.</text>
</comment>
<proteinExistence type="inferred from homology"/>
<dbReference type="Proteomes" id="UP000009376">
    <property type="component" value="Unassembled WGS sequence"/>
</dbReference>
<evidence type="ECO:0000313" key="6">
    <source>
        <dbReference type="Proteomes" id="UP000009376"/>
    </source>
</evidence>
<dbReference type="CDD" id="cd02909">
    <property type="entry name" value="cupin_pirin_N"/>
    <property type="match status" value="1"/>
</dbReference>
<dbReference type="Gene3D" id="2.60.120.10">
    <property type="entry name" value="Jelly Rolls"/>
    <property type="match status" value="2"/>
</dbReference>